<feature type="compositionally biased region" description="Basic and acidic residues" evidence="1">
    <location>
        <begin position="23"/>
        <end position="34"/>
    </location>
</feature>
<proteinExistence type="predicted"/>
<dbReference type="EMBL" id="JAOVZQ010000001">
    <property type="protein sequence ID" value="MCY0093380.1"/>
    <property type="molecule type" value="Genomic_DNA"/>
</dbReference>
<reference evidence="2" key="1">
    <citation type="submission" date="2022-10" db="EMBL/GenBank/DDBJ databases">
        <title>Hoeflea sp. J2-29, isolated from marine algae.</title>
        <authorList>
            <person name="Kristyanto S."/>
            <person name="Kim J.M."/>
            <person name="Jeon C.O."/>
        </authorList>
    </citation>
    <scope>NUCLEOTIDE SEQUENCE</scope>
    <source>
        <strain evidence="2">J2-29</strain>
    </source>
</reference>
<sequence length="242" mass="26234">MQGGKGHEWPEQKPGHAVKQHRCQHEALRPGHDPPRAGIAIILVELEGGSAHPLVSTGLPHRLADGGGRGDRQALAQRRVPFKSRLVGCQMTGFRDDHRDLALLARQAKRSIAPQQRIHGREPDHFRGIDMPEINKADFLGQPAVVELRFDQAFGQQLGFDGGGVAARGPGGCIDMGFADPTPQEKPCFVVRQARIAGWFFSPAVGVGGPGQLRSKSARDTEIDGFAWGHDSDKHMTVAIGY</sequence>
<accession>A0ABT3YBW8</accession>
<feature type="region of interest" description="Disordered" evidence="1">
    <location>
        <begin position="1"/>
        <end position="34"/>
    </location>
</feature>
<comment type="caution">
    <text evidence="2">The sequence shown here is derived from an EMBL/GenBank/DDBJ whole genome shotgun (WGS) entry which is preliminary data.</text>
</comment>
<evidence type="ECO:0000313" key="2">
    <source>
        <dbReference type="EMBL" id="MCY0093380.1"/>
    </source>
</evidence>
<evidence type="ECO:0000313" key="3">
    <source>
        <dbReference type="Proteomes" id="UP001081283"/>
    </source>
</evidence>
<name>A0ABT3YBW8_9HYPH</name>
<dbReference type="RefSeq" id="WP_267611339.1">
    <property type="nucleotide sequence ID" value="NZ_JAOVZQ010000001.1"/>
</dbReference>
<keyword evidence="3" id="KW-1185">Reference proteome</keyword>
<protein>
    <submittedName>
        <fullName evidence="2">Uncharacterized protein</fullName>
    </submittedName>
</protein>
<dbReference type="Proteomes" id="UP001081283">
    <property type="component" value="Unassembled WGS sequence"/>
</dbReference>
<feature type="compositionally biased region" description="Basic and acidic residues" evidence="1">
    <location>
        <begin position="1"/>
        <end position="14"/>
    </location>
</feature>
<organism evidence="2 3">
    <name type="scientific">Hoeflea ulvae</name>
    <dbReference type="NCBI Taxonomy" id="2983764"/>
    <lineage>
        <taxon>Bacteria</taxon>
        <taxon>Pseudomonadati</taxon>
        <taxon>Pseudomonadota</taxon>
        <taxon>Alphaproteobacteria</taxon>
        <taxon>Hyphomicrobiales</taxon>
        <taxon>Rhizobiaceae</taxon>
        <taxon>Hoeflea</taxon>
    </lineage>
</organism>
<evidence type="ECO:0000256" key="1">
    <source>
        <dbReference type="SAM" id="MobiDB-lite"/>
    </source>
</evidence>
<gene>
    <name evidence="2" type="ORF">OEG82_04970</name>
</gene>